<dbReference type="EMBL" id="FNON01000007">
    <property type="protein sequence ID" value="SDY85624.1"/>
    <property type="molecule type" value="Genomic_DNA"/>
</dbReference>
<accession>A0A1H3NA48</accession>
<dbReference type="RefSeq" id="WP_091294592.1">
    <property type="nucleotide sequence ID" value="NZ_FNON01000007.1"/>
</dbReference>
<dbReference type="OrthoDB" id="3631866at2"/>
<organism evidence="1 2">
    <name type="scientific">Amycolatopsis xylanica</name>
    <dbReference type="NCBI Taxonomy" id="589385"/>
    <lineage>
        <taxon>Bacteria</taxon>
        <taxon>Bacillati</taxon>
        <taxon>Actinomycetota</taxon>
        <taxon>Actinomycetes</taxon>
        <taxon>Pseudonocardiales</taxon>
        <taxon>Pseudonocardiaceae</taxon>
        <taxon>Amycolatopsis</taxon>
    </lineage>
</organism>
<reference evidence="1 2" key="1">
    <citation type="submission" date="2016-10" db="EMBL/GenBank/DDBJ databases">
        <authorList>
            <person name="de Groot N.N."/>
        </authorList>
    </citation>
    <scope>NUCLEOTIDE SEQUENCE [LARGE SCALE GENOMIC DNA]</scope>
    <source>
        <strain evidence="1 2">CPCC 202699</strain>
    </source>
</reference>
<dbReference type="AlphaFoldDB" id="A0A1H3NA48"/>
<dbReference type="Proteomes" id="UP000199515">
    <property type="component" value="Unassembled WGS sequence"/>
</dbReference>
<evidence type="ECO:0000313" key="2">
    <source>
        <dbReference type="Proteomes" id="UP000199515"/>
    </source>
</evidence>
<sequence length="90" mass="9972">MKDSGGEAGQGRERWVSVTLQHRKVCLDGTGDELTYAGVLITNYDHGVKVCETWLPLGIDPSEADDEELIHRLREALLWQAERPPQADAG</sequence>
<dbReference type="STRING" id="589385.SAMN05421504_107196"/>
<gene>
    <name evidence="1" type="ORF">SAMN05421504_107196</name>
</gene>
<proteinExistence type="predicted"/>
<protein>
    <submittedName>
        <fullName evidence="1">Uncharacterized protein</fullName>
    </submittedName>
</protein>
<name>A0A1H3NA48_9PSEU</name>
<evidence type="ECO:0000313" key="1">
    <source>
        <dbReference type="EMBL" id="SDY85624.1"/>
    </source>
</evidence>
<keyword evidence="2" id="KW-1185">Reference proteome</keyword>